<reference evidence="3 5" key="2">
    <citation type="submission" date="2016-08" db="EMBL/GenBank/DDBJ databases">
        <authorList>
            <person name="Varghese N."/>
            <person name="Submissions Spin"/>
        </authorList>
    </citation>
    <scope>NUCLEOTIDE SEQUENCE [LARGE SCALE GENOMIC DNA]</scope>
    <source>
        <strain evidence="3 5">HL-109</strain>
    </source>
</reference>
<dbReference type="PROSITE" id="PS50943">
    <property type="entry name" value="HTH_CROC1"/>
    <property type="match status" value="1"/>
</dbReference>
<organism evidence="2 4">
    <name type="scientific">Saliniramus fredricksonii</name>
    <dbReference type="NCBI Taxonomy" id="1653334"/>
    <lineage>
        <taxon>Bacteria</taxon>
        <taxon>Pseudomonadati</taxon>
        <taxon>Pseudomonadota</taxon>
        <taxon>Alphaproteobacteria</taxon>
        <taxon>Hyphomicrobiales</taxon>
        <taxon>Salinarimonadaceae</taxon>
        <taxon>Saliniramus</taxon>
    </lineage>
</organism>
<evidence type="ECO:0000313" key="4">
    <source>
        <dbReference type="Proteomes" id="UP000050497"/>
    </source>
</evidence>
<dbReference type="SUPFAM" id="SSF47413">
    <property type="entry name" value="lambda repressor-like DNA-binding domains"/>
    <property type="match status" value="1"/>
</dbReference>
<evidence type="ECO:0000313" key="2">
    <source>
        <dbReference type="EMBL" id="KPQ12372.1"/>
    </source>
</evidence>
<dbReference type="EMBL" id="FMBM01000002">
    <property type="protein sequence ID" value="SCC81274.1"/>
    <property type="molecule type" value="Genomic_DNA"/>
</dbReference>
<proteinExistence type="predicted"/>
<dbReference type="AlphaFoldDB" id="A0A0P7Y5H1"/>
<accession>A0A0P7Y5H1</accession>
<comment type="caution">
    <text evidence="2">The sequence shown here is derived from an EMBL/GenBank/DDBJ whole genome shotgun (WGS) entry which is preliminary data.</text>
</comment>
<sequence length="139" mass="15507">MLSNKKSPNEIDFEIGRRIKLRRNALGLNQQQLAREIDVSYQQVQKYENGTDRVGAARLFQISQALDVPIGFFYGSLIDGGFGTGEVVSLEDHQIQRALADPDGRQLLLIFANLKVPSLRTSLLDIAKSLADTDKYKKG</sequence>
<dbReference type="InterPro" id="IPR010982">
    <property type="entry name" value="Lambda_DNA-bd_dom_sf"/>
</dbReference>
<keyword evidence="5" id="KW-1185">Reference proteome</keyword>
<dbReference type="CDD" id="cd00093">
    <property type="entry name" value="HTH_XRE"/>
    <property type="match status" value="1"/>
</dbReference>
<evidence type="ECO:0000313" key="3">
    <source>
        <dbReference type="EMBL" id="SCC81274.1"/>
    </source>
</evidence>
<dbReference type="GO" id="GO:0003677">
    <property type="term" value="F:DNA binding"/>
    <property type="evidence" value="ECO:0007669"/>
    <property type="project" value="InterPro"/>
</dbReference>
<evidence type="ECO:0000313" key="5">
    <source>
        <dbReference type="Proteomes" id="UP000182800"/>
    </source>
</evidence>
<dbReference type="EMBL" id="LJSX01000002">
    <property type="protein sequence ID" value="KPQ12372.1"/>
    <property type="molecule type" value="Genomic_DNA"/>
</dbReference>
<evidence type="ECO:0000259" key="1">
    <source>
        <dbReference type="PROSITE" id="PS50943"/>
    </source>
</evidence>
<dbReference type="Gene3D" id="1.10.260.40">
    <property type="entry name" value="lambda repressor-like DNA-binding domains"/>
    <property type="match status" value="1"/>
</dbReference>
<protein>
    <submittedName>
        <fullName evidence="2">Cro/C1 type transcriptional regulator</fullName>
    </submittedName>
    <submittedName>
        <fullName evidence="3">Helix-turn-helix</fullName>
    </submittedName>
</protein>
<dbReference type="Proteomes" id="UP000050497">
    <property type="component" value="Unassembled WGS sequence"/>
</dbReference>
<name>A0A0P7Y5H1_9HYPH</name>
<dbReference type="STRING" id="1653334.GA0071312_2210"/>
<dbReference type="Proteomes" id="UP000182800">
    <property type="component" value="Unassembled WGS sequence"/>
</dbReference>
<feature type="domain" description="HTH cro/C1-type" evidence="1">
    <location>
        <begin position="19"/>
        <end position="73"/>
    </location>
</feature>
<gene>
    <name evidence="3" type="ORF">GA0071312_2210</name>
    <name evidence="2" type="ORF">HLUCCO17_02065</name>
</gene>
<dbReference type="Pfam" id="PF01381">
    <property type="entry name" value="HTH_3"/>
    <property type="match status" value="1"/>
</dbReference>
<reference evidence="2 4" key="1">
    <citation type="submission" date="2015-09" db="EMBL/GenBank/DDBJ databases">
        <title>Identification and resolution of microdiversity through metagenomic sequencing of parallel consortia.</title>
        <authorList>
            <person name="Nelson W.C."/>
            <person name="Romine M.F."/>
            <person name="Lindemann S.R."/>
        </authorList>
    </citation>
    <scope>NUCLEOTIDE SEQUENCE [LARGE SCALE GENOMIC DNA]</scope>
    <source>
        <strain evidence="2">HL-109</strain>
    </source>
</reference>
<dbReference type="InterPro" id="IPR001387">
    <property type="entry name" value="Cro/C1-type_HTH"/>
</dbReference>
<dbReference type="SMART" id="SM00530">
    <property type="entry name" value="HTH_XRE"/>
    <property type="match status" value="1"/>
</dbReference>